<dbReference type="OrthoDB" id="9800876at2"/>
<gene>
    <name evidence="1" type="ORF">E2A64_11610</name>
</gene>
<evidence type="ECO:0000313" key="2">
    <source>
        <dbReference type="Proteomes" id="UP000295131"/>
    </source>
</evidence>
<dbReference type="RefSeq" id="WP_133284649.1">
    <property type="nucleotide sequence ID" value="NZ_SMSI01000002.1"/>
</dbReference>
<name>A0A4R5PJT1_9HYPH</name>
<dbReference type="Gene3D" id="1.10.1660.10">
    <property type="match status" value="1"/>
</dbReference>
<dbReference type="AlphaFoldDB" id="A0A4R5PJT1"/>
<evidence type="ECO:0008006" key="3">
    <source>
        <dbReference type="Google" id="ProtNLM"/>
    </source>
</evidence>
<proteinExistence type="predicted"/>
<protein>
    <recommendedName>
        <fullName evidence="3">MerR family transcriptional regulator</fullName>
    </recommendedName>
</protein>
<reference evidence="1 2" key="1">
    <citation type="journal article" date="2013" name="Int. J. Syst. Evol. Microbiol.">
        <title>Hoeflea suaedae sp. nov., an endophytic bacterium isolated from the root of the halophyte Suaeda maritima.</title>
        <authorList>
            <person name="Chung E.J."/>
            <person name="Park J.A."/>
            <person name="Pramanik P."/>
            <person name="Bibi F."/>
            <person name="Jeon C.O."/>
            <person name="Chung Y.R."/>
        </authorList>
    </citation>
    <scope>NUCLEOTIDE SEQUENCE [LARGE SCALE GENOMIC DNA]</scope>
    <source>
        <strain evidence="1 2">YC6898</strain>
    </source>
</reference>
<comment type="caution">
    <text evidence="1">The sequence shown here is derived from an EMBL/GenBank/DDBJ whole genome shotgun (WGS) entry which is preliminary data.</text>
</comment>
<keyword evidence="2" id="KW-1185">Reference proteome</keyword>
<organism evidence="1 2">
    <name type="scientific">Pseudohoeflea suaedae</name>
    <dbReference type="NCBI Taxonomy" id="877384"/>
    <lineage>
        <taxon>Bacteria</taxon>
        <taxon>Pseudomonadati</taxon>
        <taxon>Pseudomonadota</taxon>
        <taxon>Alphaproteobacteria</taxon>
        <taxon>Hyphomicrobiales</taxon>
        <taxon>Rhizobiaceae</taxon>
        <taxon>Pseudohoeflea</taxon>
    </lineage>
</organism>
<dbReference type="EMBL" id="SMSI01000002">
    <property type="protein sequence ID" value="TDH35949.1"/>
    <property type="molecule type" value="Genomic_DNA"/>
</dbReference>
<accession>A0A4R5PJT1</accession>
<sequence length="111" mass="12343">MAVLYTEEQVIAAVGRLTRVRLVSFVETDIVRPVHSADGLRYRPVDIARLELLCDLADDFELEDESLALVASLIDQLHDTRADLQALSKILAGEPYEIRARIGEALAKLRG</sequence>
<dbReference type="Proteomes" id="UP000295131">
    <property type="component" value="Unassembled WGS sequence"/>
</dbReference>
<evidence type="ECO:0000313" key="1">
    <source>
        <dbReference type="EMBL" id="TDH35949.1"/>
    </source>
</evidence>